<feature type="transmembrane region" description="Helical" evidence="2">
    <location>
        <begin position="121"/>
        <end position="141"/>
    </location>
</feature>
<dbReference type="AlphaFoldDB" id="A0A8C4T8C4"/>
<feature type="transmembrane region" description="Helical" evidence="2">
    <location>
        <begin position="87"/>
        <end position="109"/>
    </location>
</feature>
<evidence type="ECO:0000256" key="2">
    <source>
        <dbReference type="SAM" id="Phobius"/>
    </source>
</evidence>
<keyword evidence="4" id="KW-1185">Reference proteome</keyword>
<evidence type="ECO:0000256" key="1">
    <source>
        <dbReference type="SAM" id="MobiDB-lite"/>
    </source>
</evidence>
<feature type="region of interest" description="Disordered" evidence="1">
    <location>
        <begin position="274"/>
        <end position="297"/>
    </location>
</feature>
<keyword evidence="2" id="KW-1133">Transmembrane helix</keyword>
<organism evidence="3 4">
    <name type="scientific">Erpetoichthys calabaricus</name>
    <name type="common">Rope fish</name>
    <name type="synonym">Calamoichthys calabaricus</name>
    <dbReference type="NCBI Taxonomy" id="27687"/>
    <lineage>
        <taxon>Eukaryota</taxon>
        <taxon>Metazoa</taxon>
        <taxon>Chordata</taxon>
        <taxon>Craniata</taxon>
        <taxon>Vertebrata</taxon>
        <taxon>Euteleostomi</taxon>
        <taxon>Actinopterygii</taxon>
        <taxon>Polypteriformes</taxon>
        <taxon>Polypteridae</taxon>
        <taxon>Erpetoichthys</taxon>
    </lineage>
</organism>
<evidence type="ECO:0008006" key="5">
    <source>
        <dbReference type="Google" id="ProtNLM"/>
    </source>
</evidence>
<evidence type="ECO:0000313" key="4">
    <source>
        <dbReference type="Proteomes" id="UP000694620"/>
    </source>
</evidence>
<evidence type="ECO:0000313" key="3">
    <source>
        <dbReference type="Ensembl" id="ENSECRP00000026746.1"/>
    </source>
</evidence>
<feature type="compositionally biased region" description="Polar residues" evidence="1">
    <location>
        <begin position="274"/>
        <end position="291"/>
    </location>
</feature>
<sequence>MYHIVNFSECNEVELVPSNWVSNGVCAWPPYKTGDIHKAIINKYPLYPEKGHGGLLEPIPSGHLCSSCCPRDPTSNKRKRMDGWMDSLFICFLYFSTFHHACQFIVYISSPLVNVCDNYDLILLLILWCLYIVLAILRNILVKQEMMMMEQVKVILKTVQDLHEKCCSDSGSDPVLEKDILPHQDLTSIDTVWRIMRQTFTNSLAKQLNWRGINGKTCFHSLHIKDIVIDAVRRNSVTSRATTQEIEMWIKRWLHLAADRDGGRRARMECQRKNSYQESGEHYQPSNTSSKKLIRKL</sequence>
<reference evidence="3" key="2">
    <citation type="submission" date="2025-09" db="UniProtKB">
        <authorList>
            <consortium name="Ensembl"/>
        </authorList>
    </citation>
    <scope>IDENTIFICATION</scope>
</reference>
<protein>
    <recommendedName>
        <fullName evidence="5">DUF4806 domain-containing protein</fullName>
    </recommendedName>
</protein>
<proteinExistence type="predicted"/>
<dbReference type="Ensembl" id="ENSECRT00000027304.1">
    <property type="protein sequence ID" value="ENSECRP00000026746.1"/>
    <property type="gene ID" value="ENSECRG00000018065.1"/>
</dbReference>
<dbReference type="Proteomes" id="UP000694620">
    <property type="component" value="Unassembled WGS sequence"/>
</dbReference>
<keyword evidence="2" id="KW-0812">Transmembrane</keyword>
<dbReference type="PANTHER" id="PTHR34153">
    <property type="entry name" value="SI:CH211-262H13.3-RELATED-RELATED"/>
    <property type="match status" value="1"/>
</dbReference>
<dbReference type="PANTHER" id="PTHR34153:SF2">
    <property type="entry name" value="SI:CH211-262H13.3-RELATED"/>
    <property type="match status" value="1"/>
</dbReference>
<name>A0A8C4T8C4_ERPCA</name>
<dbReference type="GeneTree" id="ENSGT01060000248712"/>
<keyword evidence="2" id="KW-0472">Membrane</keyword>
<accession>A0A8C4T8C4</accession>
<reference evidence="3" key="1">
    <citation type="submission" date="2025-08" db="UniProtKB">
        <authorList>
            <consortium name="Ensembl"/>
        </authorList>
    </citation>
    <scope>IDENTIFICATION</scope>
</reference>